<dbReference type="Gene3D" id="2.40.240.50">
    <property type="entry name" value="Barwin-like endoglucanases"/>
    <property type="match status" value="1"/>
</dbReference>
<feature type="chain" id="PRO_5011001724" description="peptidoglycan lytic exotransglycosylase" evidence="6">
    <location>
        <begin position="23"/>
        <end position="345"/>
    </location>
</feature>
<dbReference type="InterPro" id="IPR005300">
    <property type="entry name" value="MltA_B"/>
</dbReference>
<evidence type="ECO:0000313" key="9">
    <source>
        <dbReference type="Proteomes" id="UP000193409"/>
    </source>
</evidence>
<comment type="catalytic activity">
    <reaction evidence="1">
        <text>Exolytic cleavage of the (1-&gt;4)-beta-glycosidic linkage between N-acetylmuramic acid (MurNAc) and N-acetylglucosamine (GlcNAc) residues in peptidoglycan, from either the reducing or the non-reducing ends of the peptidoglycan chains, with concomitant formation of a 1,6-anhydrobond in the MurNAc residue.</text>
        <dbReference type="EC" id="4.2.2.n1"/>
    </reaction>
</comment>
<dbReference type="Pfam" id="PF06725">
    <property type="entry name" value="3D"/>
    <property type="match status" value="1"/>
</dbReference>
<dbReference type="GO" id="GO:0004553">
    <property type="term" value="F:hydrolase activity, hydrolyzing O-glycosyl compounds"/>
    <property type="evidence" value="ECO:0007669"/>
    <property type="project" value="InterPro"/>
</dbReference>
<dbReference type="InterPro" id="IPR026044">
    <property type="entry name" value="MltA"/>
</dbReference>
<dbReference type="OrthoDB" id="9783686at2"/>
<dbReference type="Pfam" id="PF03562">
    <property type="entry name" value="MltA"/>
    <property type="match status" value="1"/>
</dbReference>
<dbReference type="SUPFAM" id="SSF50685">
    <property type="entry name" value="Barwin-like endoglucanases"/>
    <property type="match status" value="1"/>
</dbReference>
<dbReference type="PANTHER" id="PTHR30124:SF0">
    <property type="entry name" value="MEMBRANE-BOUND LYTIC MUREIN TRANSGLYCOSYLASE A"/>
    <property type="match status" value="1"/>
</dbReference>
<name>A0A1Y5RWG5_9RHOB</name>
<dbReference type="InterPro" id="IPR010611">
    <property type="entry name" value="3D_dom"/>
</dbReference>
<feature type="domain" description="Lytic transglycosylase MltA" evidence="7">
    <location>
        <begin position="103"/>
        <end position="237"/>
    </location>
</feature>
<proteinExistence type="predicted"/>
<dbReference type="CDD" id="cd14485">
    <property type="entry name" value="mltA_like_LT_A"/>
    <property type="match status" value="1"/>
</dbReference>
<dbReference type="GO" id="GO:0009254">
    <property type="term" value="P:peptidoglycan turnover"/>
    <property type="evidence" value="ECO:0007669"/>
    <property type="project" value="InterPro"/>
</dbReference>
<dbReference type="PIRSF" id="PIRSF019422">
    <property type="entry name" value="MltA"/>
    <property type="match status" value="1"/>
</dbReference>
<dbReference type="Proteomes" id="UP000193409">
    <property type="component" value="Unassembled WGS sequence"/>
</dbReference>
<dbReference type="CDD" id="cd14668">
    <property type="entry name" value="mlta_B"/>
    <property type="match status" value="1"/>
</dbReference>
<keyword evidence="9" id="KW-1185">Reference proteome</keyword>
<accession>A0A1Y5RWG5</accession>
<evidence type="ECO:0000259" key="7">
    <source>
        <dbReference type="SMART" id="SM00925"/>
    </source>
</evidence>
<evidence type="ECO:0000256" key="1">
    <source>
        <dbReference type="ARBA" id="ARBA00001420"/>
    </source>
</evidence>
<dbReference type="EMBL" id="FWFQ01000005">
    <property type="protein sequence ID" value="SLN24479.1"/>
    <property type="molecule type" value="Genomic_DNA"/>
</dbReference>
<evidence type="ECO:0000256" key="3">
    <source>
        <dbReference type="ARBA" id="ARBA00023239"/>
    </source>
</evidence>
<evidence type="ECO:0000256" key="2">
    <source>
        <dbReference type="ARBA" id="ARBA00012587"/>
    </source>
</evidence>
<protein>
    <recommendedName>
        <fullName evidence="2">peptidoglycan lytic exotransglycosylase</fullName>
        <ecNumber evidence="2">4.2.2.n1</ecNumber>
    </recommendedName>
    <alternativeName>
        <fullName evidence="5">Murein hydrolase A</fullName>
    </alternativeName>
</protein>
<dbReference type="SMART" id="SM00925">
    <property type="entry name" value="MltA"/>
    <property type="match status" value="1"/>
</dbReference>
<dbReference type="GO" id="GO:0019867">
    <property type="term" value="C:outer membrane"/>
    <property type="evidence" value="ECO:0007669"/>
    <property type="project" value="InterPro"/>
</dbReference>
<dbReference type="Gene3D" id="2.40.40.10">
    <property type="entry name" value="RlpA-like domain"/>
    <property type="match status" value="2"/>
</dbReference>
<dbReference type="GO" id="GO:0008933">
    <property type="term" value="F:peptidoglycan lytic transglycosylase activity"/>
    <property type="evidence" value="ECO:0007669"/>
    <property type="project" value="TreeGrafter"/>
</dbReference>
<feature type="signal peptide" evidence="6">
    <location>
        <begin position="1"/>
        <end position="22"/>
    </location>
</feature>
<dbReference type="PANTHER" id="PTHR30124">
    <property type="entry name" value="MEMBRANE-BOUND LYTIC MUREIN TRANSGLYCOSYLASE A"/>
    <property type="match status" value="1"/>
</dbReference>
<dbReference type="AlphaFoldDB" id="A0A1Y5RWG5"/>
<gene>
    <name evidence="8" type="primary">mltA</name>
    <name evidence="8" type="ORF">PSA7680_01018</name>
</gene>
<dbReference type="GO" id="GO:0009253">
    <property type="term" value="P:peptidoglycan catabolic process"/>
    <property type="evidence" value="ECO:0007669"/>
    <property type="project" value="TreeGrafter"/>
</dbReference>
<evidence type="ECO:0000256" key="6">
    <source>
        <dbReference type="SAM" id="SignalP"/>
    </source>
</evidence>
<sequence>MKRALRAASLLAALAMTPLVQAEGVDYTLLSFEDLHGWAEDDHEQALEAFLETCGDLKDPAWAPLCEVARTRPGARSFFELFFRPVMMRDGNPPLFTGYFEPELDGSLTPSDRFRYPLYRTPPEARAGPFVSRREIEEQQLLAGRGLEIAWVDDPVELFFLQIQGSGRIRLPDGQVLRVGYGGNNGHSYRSIGQELVRRGIYGAHQVSAQVIRNWVRRNPALGRELLWHNPSYVFFRKIRNVSAEKGPLGAMNRSITSGRTVAVDPAFTPLGAPVWVEKAGRDPFNRLMIAQDTGSAIKGAQRADIFYGTGDEAGRIAGQVKDPGRMVVLLPIQTAFELVPEGEG</sequence>
<keyword evidence="6" id="KW-0732">Signal</keyword>
<dbReference type="InterPro" id="IPR036908">
    <property type="entry name" value="RlpA-like_sf"/>
</dbReference>
<dbReference type="GO" id="GO:0071555">
    <property type="term" value="P:cell wall organization"/>
    <property type="evidence" value="ECO:0007669"/>
    <property type="project" value="UniProtKB-KW"/>
</dbReference>
<organism evidence="8 9">
    <name type="scientific">Pseudoruegeria aquimaris</name>
    <dbReference type="NCBI Taxonomy" id="393663"/>
    <lineage>
        <taxon>Bacteria</taxon>
        <taxon>Pseudomonadati</taxon>
        <taxon>Pseudomonadota</taxon>
        <taxon>Alphaproteobacteria</taxon>
        <taxon>Rhodobacterales</taxon>
        <taxon>Roseobacteraceae</taxon>
        <taxon>Pseudoruegeria</taxon>
    </lineage>
</organism>
<keyword evidence="3 8" id="KW-0456">Lyase</keyword>
<reference evidence="8 9" key="1">
    <citation type="submission" date="2017-03" db="EMBL/GenBank/DDBJ databases">
        <authorList>
            <person name="Afonso C.L."/>
            <person name="Miller P.J."/>
            <person name="Scott M.A."/>
            <person name="Spackman E."/>
            <person name="Goraichik I."/>
            <person name="Dimitrov K.M."/>
            <person name="Suarez D.L."/>
            <person name="Swayne D.E."/>
        </authorList>
    </citation>
    <scope>NUCLEOTIDE SEQUENCE [LARGE SCALE GENOMIC DNA]</scope>
    <source>
        <strain evidence="8 9">CECT 7680</strain>
    </source>
</reference>
<dbReference type="EC" id="4.2.2.n1" evidence="2"/>
<evidence type="ECO:0000313" key="8">
    <source>
        <dbReference type="EMBL" id="SLN24479.1"/>
    </source>
</evidence>
<evidence type="ECO:0000256" key="4">
    <source>
        <dbReference type="ARBA" id="ARBA00023316"/>
    </source>
</evidence>
<evidence type="ECO:0000256" key="5">
    <source>
        <dbReference type="ARBA" id="ARBA00030918"/>
    </source>
</evidence>
<keyword evidence="4" id="KW-0961">Cell wall biogenesis/degradation</keyword>